<dbReference type="InterPro" id="IPR015946">
    <property type="entry name" value="KH_dom-like_a/b"/>
</dbReference>
<dbReference type="InterPro" id="IPR036102">
    <property type="entry name" value="OsmC/Ohrsf"/>
</dbReference>
<dbReference type="InterPro" id="IPR022742">
    <property type="entry name" value="Hydrolase_4"/>
</dbReference>
<keyword evidence="2" id="KW-0378">Hydrolase</keyword>
<dbReference type="PANTHER" id="PTHR39624:SF2">
    <property type="entry name" value="OSMC-LIKE PROTEIN"/>
    <property type="match status" value="1"/>
</dbReference>
<dbReference type="AlphaFoldDB" id="A0A371REY2"/>
<dbReference type="Gene3D" id="3.40.50.1820">
    <property type="entry name" value="alpha/beta hydrolase"/>
    <property type="match status" value="1"/>
</dbReference>
<dbReference type="EMBL" id="QUQO01000001">
    <property type="protein sequence ID" value="RFB04003.1"/>
    <property type="molecule type" value="Genomic_DNA"/>
</dbReference>
<evidence type="ECO:0000313" key="3">
    <source>
        <dbReference type="Proteomes" id="UP000264589"/>
    </source>
</evidence>
<evidence type="ECO:0000313" key="2">
    <source>
        <dbReference type="EMBL" id="RFB04003.1"/>
    </source>
</evidence>
<dbReference type="InParanoid" id="A0A371REY2"/>
<name>A0A371REY2_9PROT</name>
<gene>
    <name evidence="2" type="ORF">DX908_01110</name>
</gene>
<sequence length="408" mass="43650">MSAHPIKAAFDGGNGAKLAARIDLPTGPVKAFALFAHCFTCSKDIAAARVIASALTKSGIGVMRFDFTGLGHSGGDFASSNFSMNLGDLRRAADYLGEHYEAPSLLIGHSLGGAAVTAAAASMSSVKAVATINAPADVHHITGHFAEILPEIRAEGVAQVQLGQRDFCIQKQFIDDLERHDIKQSVKTLDKALLILHAPTDETVGIENASELFLAARHPKSYVSLDTADHLLSKPRDAAYAASVIAAWAERYLDLPASNEPEAETEDAVCVTETAQGKYQVLIKSGDHAIIGDEPKEVGGLGSGPSPYDLLSAALGACTVMTLRMYADHKKIPLAKASCSVRHEKTHAKQVAEMEEGEMKPDIFTRTLTLEGDMDDTVRQRLYEIADKCPVHKTLHRGATVLTERESP</sequence>
<organism evidence="2 3">
    <name type="scientific">Parvularcula marina</name>
    <dbReference type="NCBI Taxonomy" id="2292771"/>
    <lineage>
        <taxon>Bacteria</taxon>
        <taxon>Pseudomonadati</taxon>
        <taxon>Pseudomonadota</taxon>
        <taxon>Alphaproteobacteria</taxon>
        <taxon>Parvularculales</taxon>
        <taxon>Parvularculaceae</taxon>
        <taxon>Parvularcula</taxon>
    </lineage>
</organism>
<dbReference type="InterPro" id="IPR029058">
    <property type="entry name" value="AB_hydrolase_fold"/>
</dbReference>
<dbReference type="SUPFAM" id="SSF82784">
    <property type="entry name" value="OsmC-like"/>
    <property type="match status" value="1"/>
</dbReference>
<proteinExistence type="predicted"/>
<reference evidence="2 3" key="1">
    <citation type="submission" date="2018-08" db="EMBL/GenBank/DDBJ databases">
        <title>Parvularcula sp. SM1705, isolated from surface water of the South Sea China.</title>
        <authorList>
            <person name="Sun L."/>
        </authorList>
    </citation>
    <scope>NUCLEOTIDE SEQUENCE [LARGE SCALE GENOMIC DNA]</scope>
    <source>
        <strain evidence="2 3">SM1705</strain>
    </source>
</reference>
<dbReference type="Proteomes" id="UP000264589">
    <property type="component" value="Unassembled WGS sequence"/>
</dbReference>
<dbReference type="RefSeq" id="WP_116390631.1">
    <property type="nucleotide sequence ID" value="NZ_QUQO01000001.1"/>
</dbReference>
<dbReference type="SUPFAM" id="SSF53474">
    <property type="entry name" value="alpha/beta-Hydrolases"/>
    <property type="match status" value="1"/>
</dbReference>
<dbReference type="OrthoDB" id="9789573at2"/>
<accession>A0A371REY2</accession>
<keyword evidence="3" id="KW-1185">Reference proteome</keyword>
<dbReference type="GO" id="GO:0016787">
    <property type="term" value="F:hydrolase activity"/>
    <property type="evidence" value="ECO:0007669"/>
    <property type="project" value="UniProtKB-KW"/>
</dbReference>
<dbReference type="InterPro" id="IPR003718">
    <property type="entry name" value="OsmC/Ohr_fam"/>
</dbReference>
<evidence type="ECO:0000259" key="1">
    <source>
        <dbReference type="Pfam" id="PF12146"/>
    </source>
</evidence>
<dbReference type="Pfam" id="PF02566">
    <property type="entry name" value="OsmC"/>
    <property type="match status" value="1"/>
</dbReference>
<dbReference type="Pfam" id="PF12146">
    <property type="entry name" value="Hydrolase_4"/>
    <property type="match status" value="1"/>
</dbReference>
<dbReference type="Gene3D" id="3.30.300.20">
    <property type="match status" value="1"/>
</dbReference>
<comment type="caution">
    <text evidence="2">The sequence shown here is derived from an EMBL/GenBank/DDBJ whole genome shotgun (WGS) entry which is preliminary data.</text>
</comment>
<protein>
    <submittedName>
        <fullName evidence="2">Alpha/beta fold hydrolase</fullName>
    </submittedName>
</protein>
<dbReference type="PANTHER" id="PTHR39624">
    <property type="entry name" value="PROTEIN INVOLVED IN RIMO-MEDIATED BETA-METHYLTHIOLATION OF RIBOSOMAL PROTEIN S12 YCAO"/>
    <property type="match status" value="1"/>
</dbReference>
<feature type="domain" description="Serine aminopeptidase S33" evidence="1">
    <location>
        <begin position="51"/>
        <end position="140"/>
    </location>
</feature>